<dbReference type="NCBIfam" id="TIGR00628">
    <property type="entry name" value="ung"/>
    <property type="match status" value="1"/>
</dbReference>
<dbReference type="PROSITE" id="PS00130">
    <property type="entry name" value="U_DNA_GLYCOSYLASE"/>
    <property type="match status" value="1"/>
</dbReference>
<feature type="compositionally biased region" description="Basic and acidic residues" evidence="7">
    <location>
        <begin position="66"/>
        <end position="87"/>
    </location>
</feature>
<evidence type="ECO:0000256" key="5">
    <source>
        <dbReference type="HAMAP-Rule" id="MF_03166"/>
    </source>
</evidence>
<keyword evidence="5" id="KW-0539">Nucleus</keyword>
<dbReference type="InterPro" id="IPR002043">
    <property type="entry name" value="UDG_fam1"/>
</dbReference>
<dbReference type="PANTHER" id="PTHR11264">
    <property type="entry name" value="URACIL-DNA GLYCOSYLASE"/>
    <property type="match status" value="1"/>
</dbReference>
<comment type="catalytic activity">
    <reaction evidence="5">
        <text>Hydrolyzes single-stranded DNA or mismatched double-stranded DNA and polynucleotides, releasing free uracil.</text>
        <dbReference type="EC" id="3.2.2.27"/>
    </reaction>
</comment>
<evidence type="ECO:0000256" key="4">
    <source>
        <dbReference type="ARBA" id="ARBA00023204"/>
    </source>
</evidence>
<feature type="compositionally biased region" description="Low complexity" evidence="7">
    <location>
        <begin position="133"/>
        <end position="167"/>
    </location>
</feature>
<evidence type="ECO:0000313" key="9">
    <source>
        <dbReference type="EMBL" id="PWN19072.1"/>
    </source>
</evidence>
<proteinExistence type="inferred from homology"/>
<feature type="compositionally biased region" description="Low complexity" evidence="7">
    <location>
        <begin position="22"/>
        <end position="56"/>
    </location>
</feature>
<dbReference type="GO" id="GO:0097510">
    <property type="term" value="P:base-excision repair, AP site formation via deaminated base removal"/>
    <property type="evidence" value="ECO:0007669"/>
    <property type="project" value="TreeGrafter"/>
</dbReference>
<dbReference type="SUPFAM" id="SSF52141">
    <property type="entry name" value="Uracil-DNA glycosylase-like"/>
    <property type="match status" value="2"/>
</dbReference>
<dbReference type="AlphaFoldDB" id="A0A316U0Z7"/>
<organism evidence="9 10">
    <name type="scientific">Pseudomicrostroma glucosiphilum</name>
    <dbReference type="NCBI Taxonomy" id="1684307"/>
    <lineage>
        <taxon>Eukaryota</taxon>
        <taxon>Fungi</taxon>
        <taxon>Dikarya</taxon>
        <taxon>Basidiomycota</taxon>
        <taxon>Ustilaginomycotina</taxon>
        <taxon>Exobasidiomycetes</taxon>
        <taxon>Microstromatales</taxon>
        <taxon>Microstromatales incertae sedis</taxon>
        <taxon>Pseudomicrostroma</taxon>
    </lineage>
</organism>
<dbReference type="Gene3D" id="3.40.470.10">
    <property type="entry name" value="Uracil-DNA glycosylase-like domain"/>
    <property type="match status" value="1"/>
</dbReference>
<keyword evidence="2 5" id="KW-0227">DNA damage</keyword>
<protein>
    <recommendedName>
        <fullName evidence="5">Uracil-DNA glycosylase</fullName>
        <shortName evidence="5">UDG</shortName>
        <ecNumber evidence="5">3.2.2.27</ecNumber>
    </recommendedName>
</protein>
<gene>
    <name evidence="5" type="primary">UNG1</name>
    <name evidence="9" type="ORF">BCV69DRAFT_284671</name>
</gene>
<dbReference type="GO" id="GO:0005634">
    <property type="term" value="C:nucleus"/>
    <property type="evidence" value="ECO:0007669"/>
    <property type="project" value="UniProtKB-SubCell"/>
</dbReference>
<dbReference type="PANTHER" id="PTHR11264:SF0">
    <property type="entry name" value="URACIL-DNA GLYCOSYLASE"/>
    <property type="match status" value="1"/>
</dbReference>
<comment type="similarity">
    <text evidence="1 5">Belongs to the uracil-DNA glycosylase (UDG) superfamily. UNG family.</text>
</comment>
<dbReference type="GO" id="GO:0004844">
    <property type="term" value="F:uracil DNA N-glycosylase activity"/>
    <property type="evidence" value="ECO:0007669"/>
    <property type="project" value="UniProtKB-UniRule"/>
</dbReference>
<keyword evidence="3 5" id="KW-0378">Hydrolase</keyword>
<feature type="compositionally biased region" description="Basic and acidic residues" evidence="7">
    <location>
        <begin position="370"/>
        <end position="396"/>
    </location>
</feature>
<dbReference type="InterPro" id="IPR036895">
    <property type="entry name" value="Uracil-DNA_glycosylase-like_sf"/>
</dbReference>
<dbReference type="InterPro" id="IPR018085">
    <property type="entry name" value="Ura-DNA_Glyclase_AS"/>
</dbReference>
<evidence type="ECO:0000256" key="6">
    <source>
        <dbReference type="PROSITE-ProRule" id="PRU10072"/>
    </source>
</evidence>
<sequence length="489" mass="51103">MLLYLFTRSPVLPLRHTLSVMSSPRSSPSASAAGTKRSASPSLAAAPAATFYSAGPQASPNAKRPKLAEDDKAEQAEKTDQDADEVKGTAASASKDSLAPPPRRPLETADSFDDLDGEAEALIAAAEAAENLDARPAAPAKNGTSSSTAAKPPAFPTTSSSSSTTSSNDPFALERSTMDPLWFSRLEPEMHKPTFRSLKNFLEAEKKQRQTVYPPEKLIHNWSRLTPLDKVKVVVVGQDPYHGPGQACGMSFSVPKGVPVPGSLKNIYKELSDEYPGKFIAPKHGNLESWASQGVLLLNASLTVRAGQAASHHGKGWEPFTKAILQLVKDEALRGTGSGGGGGGAAATGSGGGASAQSSKLMGMFKKQGAKLEEPPAKPKPKEGNEKPEKETKEMASGEAPAGAVAAGASSSSKGVVFLAWGLPAAKTLAEAGITEKTSSNILLLKSPHPSPLSAHRGFLGNGHFKKANDWLEAPGRYGKGGGIQWEKL</sequence>
<feature type="region of interest" description="Disordered" evidence="7">
    <location>
        <begin position="133"/>
        <end position="172"/>
    </location>
</feature>
<feature type="compositionally biased region" description="Gly residues" evidence="7">
    <location>
        <begin position="336"/>
        <end position="354"/>
    </location>
</feature>
<dbReference type="CDD" id="cd10027">
    <property type="entry name" value="UDG-F1-like"/>
    <property type="match status" value="1"/>
</dbReference>
<dbReference type="EMBL" id="KZ819333">
    <property type="protein sequence ID" value="PWN19072.1"/>
    <property type="molecule type" value="Genomic_DNA"/>
</dbReference>
<evidence type="ECO:0000256" key="3">
    <source>
        <dbReference type="ARBA" id="ARBA00022801"/>
    </source>
</evidence>
<feature type="domain" description="Uracil-DNA glycosylase-like" evidence="8">
    <location>
        <begin position="224"/>
        <end position="472"/>
    </location>
</feature>
<dbReference type="InterPro" id="IPR005122">
    <property type="entry name" value="Uracil-DNA_glycosylase-like"/>
</dbReference>
<evidence type="ECO:0000259" key="8">
    <source>
        <dbReference type="SMART" id="SM00986"/>
    </source>
</evidence>
<accession>A0A316U0Z7</accession>
<comment type="function">
    <text evidence="5">Excises uracil residues from the DNA which can arise as a result of misincorporation of dUMP residues by DNA polymerase or due to deamination of cytosine.</text>
</comment>
<reference evidence="9 10" key="1">
    <citation type="journal article" date="2018" name="Mol. Biol. Evol.">
        <title>Broad Genomic Sampling Reveals a Smut Pathogenic Ancestry of the Fungal Clade Ustilaginomycotina.</title>
        <authorList>
            <person name="Kijpornyongpan T."/>
            <person name="Mondo S.J."/>
            <person name="Barry K."/>
            <person name="Sandor L."/>
            <person name="Lee J."/>
            <person name="Lipzen A."/>
            <person name="Pangilinan J."/>
            <person name="LaButti K."/>
            <person name="Hainaut M."/>
            <person name="Henrissat B."/>
            <person name="Grigoriev I.V."/>
            <person name="Spatafora J.W."/>
            <person name="Aime M.C."/>
        </authorList>
    </citation>
    <scope>NUCLEOTIDE SEQUENCE [LARGE SCALE GENOMIC DNA]</scope>
    <source>
        <strain evidence="9 10">MCA 4718</strain>
    </source>
</reference>
<feature type="region of interest" description="Disordered" evidence="7">
    <location>
        <begin position="19"/>
        <end position="111"/>
    </location>
</feature>
<dbReference type="Proteomes" id="UP000245942">
    <property type="component" value="Unassembled WGS sequence"/>
</dbReference>
<evidence type="ECO:0000256" key="1">
    <source>
        <dbReference type="ARBA" id="ARBA00008184"/>
    </source>
</evidence>
<keyword evidence="5" id="KW-0496">Mitochondrion</keyword>
<keyword evidence="4 5" id="KW-0234">DNA repair</keyword>
<comment type="subcellular location">
    <subcellularLocation>
        <location evidence="5">Mitochondrion</location>
    </subcellularLocation>
    <subcellularLocation>
        <location evidence="5">Nucleus</location>
    </subcellularLocation>
</comment>
<dbReference type="GO" id="GO:0005739">
    <property type="term" value="C:mitochondrion"/>
    <property type="evidence" value="ECO:0007669"/>
    <property type="project" value="UniProtKB-SubCell"/>
</dbReference>
<feature type="active site" description="Proton acceptor" evidence="5 6">
    <location>
        <position position="239"/>
    </location>
</feature>
<dbReference type="STRING" id="1684307.A0A316U0Z7"/>
<evidence type="ECO:0000256" key="7">
    <source>
        <dbReference type="SAM" id="MobiDB-lite"/>
    </source>
</evidence>
<feature type="region of interest" description="Disordered" evidence="7">
    <location>
        <begin position="335"/>
        <end position="404"/>
    </location>
</feature>
<dbReference type="HAMAP" id="MF_00148">
    <property type="entry name" value="UDG"/>
    <property type="match status" value="1"/>
</dbReference>
<dbReference type="EC" id="3.2.2.27" evidence="5"/>
<keyword evidence="10" id="KW-1185">Reference proteome</keyword>
<dbReference type="SMART" id="SM00987">
    <property type="entry name" value="UreE_C"/>
    <property type="match status" value="1"/>
</dbReference>
<dbReference type="SMART" id="SM00986">
    <property type="entry name" value="UDG"/>
    <property type="match status" value="1"/>
</dbReference>
<name>A0A316U0Z7_9BASI</name>
<dbReference type="OrthoDB" id="10031947at2759"/>
<evidence type="ECO:0000256" key="2">
    <source>
        <dbReference type="ARBA" id="ARBA00022763"/>
    </source>
</evidence>
<dbReference type="NCBIfam" id="NF003592">
    <property type="entry name" value="PRK05254.1-5"/>
    <property type="match status" value="1"/>
</dbReference>
<evidence type="ECO:0000313" key="10">
    <source>
        <dbReference type="Proteomes" id="UP000245942"/>
    </source>
</evidence>